<dbReference type="OrthoDB" id="2858187at2"/>
<organism evidence="1 2">
    <name type="scientific">Novibacillus thermophilus</name>
    <dbReference type="NCBI Taxonomy" id="1471761"/>
    <lineage>
        <taxon>Bacteria</taxon>
        <taxon>Bacillati</taxon>
        <taxon>Bacillota</taxon>
        <taxon>Bacilli</taxon>
        <taxon>Bacillales</taxon>
        <taxon>Thermoactinomycetaceae</taxon>
        <taxon>Novibacillus</taxon>
    </lineage>
</organism>
<protein>
    <submittedName>
        <fullName evidence="1">Uncharacterized protein</fullName>
    </submittedName>
</protein>
<dbReference type="Proteomes" id="UP000188603">
    <property type="component" value="Chromosome"/>
</dbReference>
<dbReference type="STRING" id="1471761.B0W44_09640"/>
<accession>A0A1U9K7L5</accession>
<proteinExistence type="predicted"/>
<evidence type="ECO:0000313" key="1">
    <source>
        <dbReference type="EMBL" id="AQS55993.1"/>
    </source>
</evidence>
<evidence type="ECO:0000313" key="2">
    <source>
        <dbReference type="Proteomes" id="UP000188603"/>
    </source>
</evidence>
<dbReference type="KEGG" id="ntr:B0W44_09640"/>
<reference evidence="1 2" key="1">
    <citation type="journal article" date="2015" name="Int. J. Syst. Evol. Microbiol.">
        <title>Novibacillus thermophilus gen. nov., sp. nov., a Gram-staining-negative and moderately thermophilic member of the family Thermoactinomycetaceae.</title>
        <authorList>
            <person name="Yang G."/>
            <person name="Chen J."/>
            <person name="Zhou S."/>
        </authorList>
    </citation>
    <scope>NUCLEOTIDE SEQUENCE [LARGE SCALE GENOMIC DNA]</scope>
    <source>
        <strain evidence="1 2">SG-1</strain>
    </source>
</reference>
<dbReference type="RefSeq" id="WP_077719854.1">
    <property type="nucleotide sequence ID" value="NZ_CP019699.1"/>
</dbReference>
<dbReference type="AlphaFoldDB" id="A0A1U9K7L5"/>
<sequence length="170" mass="19964">MGAIKDDRVNIQVFQYDREQEPESAAVYYPYVLTTWEVQYQTLFRKRVENVCVMTNRIKGGSTLAHDLPPLSNMAVSVSETMEAKLSTEEAVEDAREMVRRYYVHIARSWSVPVIRQRGEQSVYVPYLIVSKPGRIHQREHVYLYEPLSASYEKIKAFPEIHKFYREKVI</sequence>
<keyword evidence="2" id="KW-1185">Reference proteome</keyword>
<dbReference type="EMBL" id="CP019699">
    <property type="protein sequence ID" value="AQS55993.1"/>
    <property type="molecule type" value="Genomic_DNA"/>
</dbReference>
<name>A0A1U9K7L5_9BACL</name>
<gene>
    <name evidence="1" type="ORF">B0W44_09640</name>
</gene>